<evidence type="ECO:0000256" key="5">
    <source>
        <dbReference type="ARBA" id="ARBA00023040"/>
    </source>
</evidence>
<evidence type="ECO:0000313" key="12">
    <source>
        <dbReference type="Ensembl" id="ENSPTXP00000012769.1"/>
    </source>
</evidence>
<dbReference type="SUPFAM" id="SSF81321">
    <property type="entry name" value="Family A G protein-coupled receptor-like"/>
    <property type="match status" value="1"/>
</dbReference>
<dbReference type="Pfam" id="PF13853">
    <property type="entry name" value="7tm_4"/>
    <property type="match status" value="1"/>
</dbReference>
<protein>
    <recommendedName>
        <fullName evidence="10">Olfactory receptor</fullName>
    </recommendedName>
</protein>
<reference evidence="12" key="2">
    <citation type="submission" date="2025-09" db="UniProtKB">
        <authorList>
            <consortium name="Ensembl"/>
        </authorList>
    </citation>
    <scope>IDENTIFICATION</scope>
</reference>
<keyword evidence="10" id="KW-0552">Olfaction</keyword>
<keyword evidence="4 10" id="KW-1133">Transmembrane helix</keyword>
<proteinExistence type="inferred from homology"/>
<dbReference type="PROSITE" id="PS00237">
    <property type="entry name" value="G_PROTEIN_RECEP_F1_1"/>
    <property type="match status" value="1"/>
</dbReference>
<evidence type="ECO:0000256" key="10">
    <source>
        <dbReference type="RuleBase" id="RU363047"/>
    </source>
</evidence>
<keyword evidence="13" id="KW-1185">Reference proteome</keyword>
<keyword evidence="5 9" id="KW-0297">G-protein coupled receptor</keyword>
<evidence type="ECO:0000256" key="9">
    <source>
        <dbReference type="RuleBase" id="RU000688"/>
    </source>
</evidence>
<evidence type="ECO:0000256" key="3">
    <source>
        <dbReference type="ARBA" id="ARBA00022692"/>
    </source>
</evidence>
<dbReference type="InterPro" id="IPR017452">
    <property type="entry name" value="GPCR_Rhodpsn_7TM"/>
</dbReference>
<dbReference type="InterPro" id="IPR000725">
    <property type="entry name" value="Olfact_rcpt"/>
</dbReference>
<dbReference type="PRINTS" id="PR00245">
    <property type="entry name" value="OLFACTORYR"/>
</dbReference>
<dbReference type="Ensembl" id="ENSPTXT00000013178.1">
    <property type="protein sequence ID" value="ENSPTXP00000012769.1"/>
    <property type="gene ID" value="ENSPTXG00000008955.1"/>
</dbReference>
<name>A0A670YP30_PSETE</name>
<comment type="similarity">
    <text evidence="9">Belongs to the G-protein coupled receptor 1 family.</text>
</comment>
<evidence type="ECO:0000256" key="8">
    <source>
        <dbReference type="ARBA" id="ARBA00023224"/>
    </source>
</evidence>
<dbReference type="GeneTree" id="ENSGT00940000162852"/>
<dbReference type="PRINTS" id="PR00237">
    <property type="entry name" value="GPCRRHODOPSN"/>
</dbReference>
<evidence type="ECO:0000259" key="11">
    <source>
        <dbReference type="PROSITE" id="PS50262"/>
    </source>
</evidence>
<feature type="transmembrane region" description="Helical" evidence="10">
    <location>
        <begin position="104"/>
        <end position="123"/>
    </location>
</feature>
<dbReference type="InterPro" id="IPR000276">
    <property type="entry name" value="GPCR_Rhodpsn"/>
</dbReference>
<keyword evidence="8 9" id="KW-0807">Transducer</keyword>
<evidence type="ECO:0000256" key="1">
    <source>
        <dbReference type="ARBA" id="ARBA00004651"/>
    </source>
</evidence>
<feature type="transmembrane region" description="Helical" evidence="10">
    <location>
        <begin position="276"/>
        <end position="295"/>
    </location>
</feature>
<dbReference type="OMA" id="MSYRFCI"/>
<reference evidence="12" key="1">
    <citation type="submission" date="2025-08" db="UniProtKB">
        <authorList>
            <consortium name="Ensembl"/>
        </authorList>
    </citation>
    <scope>IDENTIFICATION</scope>
</reference>
<keyword evidence="10" id="KW-0716">Sensory transduction</keyword>
<organism evidence="12 13">
    <name type="scientific">Pseudonaja textilis</name>
    <name type="common">Eastern brown snake</name>
    <dbReference type="NCBI Taxonomy" id="8673"/>
    <lineage>
        <taxon>Eukaryota</taxon>
        <taxon>Metazoa</taxon>
        <taxon>Chordata</taxon>
        <taxon>Craniata</taxon>
        <taxon>Vertebrata</taxon>
        <taxon>Euteleostomi</taxon>
        <taxon>Lepidosauria</taxon>
        <taxon>Squamata</taxon>
        <taxon>Bifurcata</taxon>
        <taxon>Unidentata</taxon>
        <taxon>Episquamata</taxon>
        <taxon>Toxicofera</taxon>
        <taxon>Serpentes</taxon>
        <taxon>Colubroidea</taxon>
        <taxon>Elapidae</taxon>
        <taxon>Hydrophiinae</taxon>
        <taxon>Pseudonaja</taxon>
    </lineage>
</organism>
<evidence type="ECO:0000256" key="7">
    <source>
        <dbReference type="ARBA" id="ARBA00023170"/>
    </source>
</evidence>
<dbReference type="PANTHER" id="PTHR48001">
    <property type="entry name" value="OLFACTORY RECEPTOR"/>
    <property type="match status" value="1"/>
</dbReference>
<evidence type="ECO:0000256" key="2">
    <source>
        <dbReference type="ARBA" id="ARBA00022475"/>
    </source>
</evidence>
<feature type="domain" description="G-protein coupled receptors family 1 profile" evidence="11">
    <location>
        <begin position="43"/>
        <end position="293"/>
    </location>
</feature>
<dbReference type="GO" id="GO:0004930">
    <property type="term" value="F:G protein-coupled receptor activity"/>
    <property type="evidence" value="ECO:0007669"/>
    <property type="project" value="UniProtKB-KW"/>
</dbReference>
<keyword evidence="7 9" id="KW-0675">Receptor</keyword>
<keyword evidence="2 10" id="KW-1003">Cell membrane</keyword>
<evidence type="ECO:0000313" key="13">
    <source>
        <dbReference type="Proteomes" id="UP000472273"/>
    </source>
</evidence>
<feature type="transmembrane region" description="Helical" evidence="10">
    <location>
        <begin position="63"/>
        <end position="84"/>
    </location>
</feature>
<dbReference type="GO" id="GO:0005886">
    <property type="term" value="C:plasma membrane"/>
    <property type="evidence" value="ECO:0007669"/>
    <property type="project" value="UniProtKB-SubCell"/>
</dbReference>
<accession>A0A670YP30</accession>
<keyword evidence="3 9" id="KW-0812">Transmembrane</keyword>
<dbReference type="AlphaFoldDB" id="A0A670YP30"/>
<evidence type="ECO:0000256" key="6">
    <source>
        <dbReference type="ARBA" id="ARBA00023136"/>
    </source>
</evidence>
<evidence type="ECO:0000256" key="4">
    <source>
        <dbReference type="ARBA" id="ARBA00022989"/>
    </source>
</evidence>
<comment type="subcellular location">
    <subcellularLocation>
        <location evidence="1 10">Cell membrane</location>
        <topology evidence="1 10">Multi-pass membrane protein</topology>
    </subcellularLocation>
</comment>
<gene>
    <name evidence="12" type="primary">LOC113443265</name>
</gene>
<dbReference type="Proteomes" id="UP000472273">
    <property type="component" value="Unplaced"/>
</dbReference>
<dbReference type="GO" id="GO:0004984">
    <property type="term" value="F:olfactory receptor activity"/>
    <property type="evidence" value="ECO:0007669"/>
    <property type="project" value="InterPro"/>
</dbReference>
<dbReference type="Gene3D" id="1.20.1070.10">
    <property type="entry name" value="Rhodopsin 7-helix transmembrane proteins"/>
    <property type="match status" value="1"/>
</dbReference>
<feature type="transmembrane region" description="Helical" evidence="10">
    <location>
        <begin position="28"/>
        <end position="51"/>
    </location>
</feature>
<dbReference type="PROSITE" id="PS50262">
    <property type="entry name" value="G_PROTEIN_RECEP_F1_2"/>
    <property type="match status" value="1"/>
</dbReference>
<feature type="transmembrane region" description="Helical" evidence="10">
    <location>
        <begin position="208"/>
        <end position="229"/>
    </location>
</feature>
<feature type="transmembrane region" description="Helical" evidence="10">
    <location>
        <begin position="241"/>
        <end position="264"/>
    </location>
</feature>
<sequence length="333" mass="37667">MEKNLENQTNFIGFILLGFSSSPEFQGLLFPVFLCMYLLCLLGNLMIILLIFSRASLLHAPMYFFLCHLSLADLGLSSTIVPQMLQNLLSCTNSISFSGCLTQVYFFVSFCAADNFLLASMAYDRYVAICRPLHYATTMSYRFCIQLAAASWLLACAHSLLYVLSMCNFKFCASREIPHFFCDLHPLLKLSCSDTSLVEMLLVSEGTAILLGPLLLIILSYLFIVFKVLKIPSGLSKYKAFSTCISHLTTVALFYGTLLGIYIRPSSTYAGSKFKIASILYTVVTPMLNPFIYTLRNSTMHEKPYLFFFLQLFLQRFSKKANCYKLHILCLPF</sequence>
<feature type="transmembrane region" description="Helical" evidence="10">
    <location>
        <begin position="143"/>
        <end position="164"/>
    </location>
</feature>
<dbReference type="FunFam" id="1.20.1070.10:FF:000015">
    <property type="entry name" value="Olfactory receptor"/>
    <property type="match status" value="1"/>
</dbReference>
<keyword evidence="6 10" id="KW-0472">Membrane</keyword>